<accession>A0A2R7Y9R5</accession>
<dbReference type="EMBL" id="NBVN01000001">
    <property type="protein sequence ID" value="PUA34049.1"/>
    <property type="molecule type" value="Genomic_DNA"/>
</dbReference>
<protein>
    <submittedName>
        <fullName evidence="2">Uncharacterized protein</fullName>
    </submittedName>
</protein>
<comment type="caution">
    <text evidence="2">The sequence shown here is derived from an EMBL/GenBank/DDBJ whole genome shotgun (WGS) entry which is preliminary data.</text>
</comment>
<name>A0A2R7Y9R5_9CREN</name>
<feature type="region of interest" description="Disordered" evidence="1">
    <location>
        <begin position="64"/>
        <end position="86"/>
    </location>
</feature>
<gene>
    <name evidence="2" type="ORF">B7O98_01150</name>
</gene>
<evidence type="ECO:0000313" key="2">
    <source>
        <dbReference type="EMBL" id="PUA34049.1"/>
    </source>
</evidence>
<evidence type="ECO:0000256" key="1">
    <source>
        <dbReference type="SAM" id="MobiDB-lite"/>
    </source>
</evidence>
<feature type="compositionally biased region" description="Basic and acidic residues" evidence="1">
    <location>
        <begin position="66"/>
        <end position="86"/>
    </location>
</feature>
<dbReference type="AlphaFoldDB" id="A0A2R7Y9R5"/>
<reference evidence="2 3" key="1">
    <citation type="journal article" date="2018" name="Syst. Appl. Microbiol.">
        <title>A new symbiotic nanoarchaeote (Candidatus Nanoclepta minutus) and its host (Zestosphaera tikiterensis gen. nov., sp. nov.) from a New Zealand hot spring.</title>
        <authorList>
            <person name="St John E."/>
            <person name="Liu Y."/>
            <person name="Podar M."/>
            <person name="Stott M.B."/>
            <person name="Meneghin J."/>
            <person name="Chen Z."/>
            <person name="Lagutin K."/>
            <person name="Mitchell K."/>
            <person name="Reysenbach A.L."/>
        </authorList>
    </citation>
    <scope>NUCLEOTIDE SEQUENCE [LARGE SCALE GENOMIC DNA]</scope>
    <source>
        <strain evidence="2">NZ3</strain>
    </source>
</reference>
<feature type="non-terminal residue" evidence="2">
    <location>
        <position position="1"/>
    </location>
</feature>
<proteinExistence type="predicted"/>
<organism evidence="2 3">
    <name type="scientific">Zestosphaera tikiterensis</name>
    <dbReference type="NCBI Taxonomy" id="1973259"/>
    <lineage>
        <taxon>Archaea</taxon>
        <taxon>Thermoproteota</taxon>
        <taxon>Thermoprotei</taxon>
        <taxon>Desulfurococcales</taxon>
        <taxon>Desulfurococcaceae</taxon>
        <taxon>Zestosphaera</taxon>
    </lineage>
</organism>
<evidence type="ECO:0000313" key="3">
    <source>
        <dbReference type="Proteomes" id="UP000244093"/>
    </source>
</evidence>
<dbReference type="Proteomes" id="UP000244093">
    <property type="component" value="Unassembled WGS sequence"/>
</dbReference>
<sequence length="262" mass="29997">NLSIDVTNTYPNGIPDPRDILTFLWGASWRKPAAYIRGRVGYGGGVAVQDDILIKQRNRTPYETYAKTEKEDEEKEEKKNEASEQTLWKKEYNEPGVLIPVVRHGFMLGWENYEPHALVYAFLEGLKFAGAGTPKSLDILDSYWLSGDRKHRAVIVDLYLWLAPEPVVISPLITSVTEALEEFKRKAFNHNKDWIIEDEKQLNINDIIKNVKEGKAVRLVGNVAYKFLRELANKFGSEYLGRIEELNIPRVEMLQDMLSKAG</sequence>